<protein>
    <submittedName>
        <fullName evidence="2">Uncharacterized protein</fullName>
    </submittedName>
</protein>
<keyword evidence="3" id="KW-1185">Reference proteome</keyword>
<comment type="caution">
    <text evidence="2">The sequence shown here is derived from an EMBL/GenBank/DDBJ whole genome shotgun (WGS) entry which is preliminary data.</text>
</comment>
<dbReference type="EMBL" id="BQKI01000018">
    <property type="protein sequence ID" value="GJN11271.1"/>
    <property type="molecule type" value="Genomic_DNA"/>
</dbReference>
<accession>A0AAV5DM36</accession>
<evidence type="ECO:0000256" key="1">
    <source>
        <dbReference type="SAM" id="MobiDB-lite"/>
    </source>
</evidence>
<organism evidence="2 3">
    <name type="scientific">Eleusine coracana subsp. coracana</name>
    <dbReference type="NCBI Taxonomy" id="191504"/>
    <lineage>
        <taxon>Eukaryota</taxon>
        <taxon>Viridiplantae</taxon>
        <taxon>Streptophyta</taxon>
        <taxon>Embryophyta</taxon>
        <taxon>Tracheophyta</taxon>
        <taxon>Spermatophyta</taxon>
        <taxon>Magnoliopsida</taxon>
        <taxon>Liliopsida</taxon>
        <taxon>Poales</taxon>
        <taxon>Poaceae</taxon>
        <taxon>PACMAD clade</taxon>
        <taxon>Chloridoideae</taxon>
        <taxon>Cynodonteae</taxon>
        <taxon>Eleusininae</taxon>
        <taxon>Eleusine</taxon>
    </lineage>
</organism>
<feature type="region of interest" description="Disordered" evidence="1">
    <location>
        <begin position="1"/>
        <end position="37"/>
    </location>
</feature>
<reference evidence="2" key="2">
    <citation type="submission" date="2021-12" db="EMBL/GenBank/DDBJ databases">
        <title>Resequencing data analysis of finger millet.</title>
        <authorList>
            <person name="Hatakeyama M."/>
            <person name="Aluri S."/>
            <person name="Balachadran M.T."/>
            <person name="Sivarajan S.R."/>
            <person name="Poveda L."/>
            <person name="Shimizu-Inatsugi R."/>
            <person name="Schlapbach R."/>
            <person name="Sreeman S.M."/>
            <person name="Shimizu K.K."/>
        </authorList>
    </citation>
    <scope>NUCLEOTIDE SEQUENCE</scope>
</reference>
<evidence type="ECO:0000313" key="3">
    <source>
        <dbReference type="Proteomes" id="UP001054889"/>
    </source>
</evidence>
<dbReference type="AlphaFoldDB" id="A0AAV5DM36"/>
<dbReference type="Proteomes" id="UP001054889">
    <property type="component" value="Unassembled WGS sequence"/>
</dbReference>
<proteinExistence type="predicted"/>
<name>A0AAV5DM36_ELECO</name>
<reference evidence="2" key="1">
    <citation type="journal article" date="2018" name="DNA Res.">
        <title>Multiple hybrid de novo genome assembly of finger millet, an orphan allotetraploid crop.</title>
        <authorList>
            <person name="Hatakeyama M."/>
            <person name="Aluri S."/>
            <person name="Balachadran M.T."/>
            <person name="Sivarajan S.R."/>
            <person name="Patrignani A."/>
            <person name="Gruter S."/>
            <person name="Poveda L."/>
            <person name="Shimizu-Inatsugi R."/>
            <person name="Baeten J."/>
            <person name="Francoijs K.J."/>
            <person name="Nataraja K.N."/>
            <person name="Reddy Y.A.N."/>
            <person name="Phadnis S."/>
            <person name="Ravikumar R.L."/>
            <person name="Schlapbach R."/>
            <person name="Sreeman S.M."/>
            <person name="Shimizu K.K."/>
        </authorList>
    </citation>
    <scope>NUCLEOTIDE SEQUENCE</scope>
</reference>
<evidence type="ECO:0000313" key="2">
    <source>
        <dbReference type="EMBL" id="GJN11271.1"/>
    </source>
</evidence>
<gene>
    <name evidence="2" type="primary">ga29450</name>
    <name evidence="2" type="ORF">PR202_ga29450</name>
</gene>
<sequence>MGVGGSKTERESVGDGAGTTDPCSPRQTWVLGRDPLDIEDNHRHRARVDVEDATASSGGKAADAFAPIIFLRT</sequence>